<keyword evidence="1" id="KW-0472">Membrane</keyword>
<keyword evidence="1" id="KW-0812">Transmembrane</keyword>
<evidence type="ECO:0000313" key="2">
    <source>
        <dbReference type="EMBL" id="ACG48363.1"/>
    </source>
</evidence>
<dbReference type="EMBL" id="EU976254">
    <property type="protein sequence ID" value="ACG48372.1"/>
    <property type="molecule type" value="mRNA"/>
</dbReference>
<sequence length="43" mass="5315">MYRTYLLDMTYASKSSEMTHLWFTAMPCLIWSFPLHTSWQYYI</sequence>
<keyword evidence="1" id="KW-1133">Transmembrane helix</keyword>
<evidence type="ECO:0000256" key="1">
    <source>
        <dbReference type="SAM" id="Phobius"/>
    </source>
</evidence>
<dbReference type="EMBL" id="EU976245">
    <property type="protein sequence ID" value="ACG48363.1"/>
    <property type="molecule type" value="mRNA"/>
</dbReference>
<dbReference type="AlphaFoldDB" id="B6UG80"/>
<reference evidence="2" key="1">
    <citation type="journal article" date="2009" name="Plant Mol. Biol.">
        <title>Insights into corn genes derived from large-scale cDNA sequencing.</title>
        <authorList>
            <person name="Alexandrov N.N."/>
            <person name="Brover V.V."/>
            <person name="Freidin S."/>
            <person name="Troukhan M.E."/>
            <person name="Tatarinova T.V."/>
            <person name="Zhang H."/>
            <person name="Swaller T.J."/>
            <person name="Lu Y.P."/>
            <person name="Bouck J."/>
            <person name="Flavell R.B."/>
            <person name="Feldmann K.A."/>
        </authorList>
    </citation>
    <scope>NUCLEOTIDE SEQUENCE</scope>
</reference>
<protein>
    <submittedName>
        <fullName evidence="2">Uncharacterized protein</fullName>
    </submittedName>
</protein>
<proteinExistence type="evidence at transcript level"/>
<name>B6UG80_MAIZE</name>
<accession>B6UG80</accession>
<feature type="transmembrane region" description="Helical" evidence="1">
    <location>
        <begin position="21"/>
        <end position="42"/>
    </location>
</feature>
<organism evidence="2">
    <name type="scientific">Zea mays</name>
    <name type="common">Maize</name>
    <dbReference type="NCBI Taxonomy" id="4577"/>
    <lineage>
        <taxon>Eukaryota</taxon>
        <taxon>Viridiplantae</taxon>
        <taxon>Streptophyta</taxon>
        <taxon>Embryophyta</taxon>
        <taxon>Tracheophyta</taxon>
        <taxon>Spermatophyta</taxon>
        <taxon>Magnoliopsida</taxon>
        <taxon>Liliopsida</taxon>
        <taxon>Poales</taxon>
        <taxon>Poaceae</taxon>
        <taxon>PACMAD clade</taxon>
        <taxon>Panicoideae</taxon>
        <taxon>Andropogonodae</taxon>
        <taxon>Andropogoneae</taxon>
        <taxon>Tripsacinae</taxon>
        <taxon>Zea</taxon>
    </lineage>
</organism>